<protein>
    <submittedName>
        <fullName evidence="1">Uncharacterized protein</fullName>
    </submittedName>
</protein>
<name>A0A7S3UYR8_9STRA</name>
<dbReference type="AlphaFoldDB" id="A0A7S3UYR8"/>
<dbReference type="EMBL" id="HBIN01015285">
    <property type="protein sequence ID" value="CAE0441465.1"/>
    <property type="molecule type" value="Transcribed_RNA"/>
</dbReference>
<evidence type="ECO:0000313" key="1">
    <source>
        <dbReference type="EMBL" id="CAE0441465.1"/>
    </source>
</evidence>
<proteinExistence type="predicted"/>
<reference evidence="1" key="1">
    <citation type="submission" date="2021-01" db="EMBL/GenBank/DDBJ databases">
        <authorList>
            <person name="Corre E."/>
            <person name="Pelletier E."/>
            <person name="Niang G."/>
            <person name="Scheremetjew M."/>
            <person name="Finn R."/>
            <person name="Kale V."/>
            <person name="Holt S."/>
            <person name="Cochrane G."/>
            <person name="Meng A."/>
            <person name="Brown T."/>
            <person name="Cohen L."/>
        </authorList>
    </citation>
    <scope>NUCLEOTIDE SEQUENCE</scope>
    <source>
        <strain evidence="1">GSBS06</strain>
    </source>
</reference>
<accession>A0A7S3UYR8</accession>
<gene>
    <name evidence="1" type="ORF">ASTO00021_LOCUS11596</name>
</gene>
<organism evidence="1">
    <name type="scientific">Aplanochytrium stocchinoi</name>
    <dbReference type="NCBI Taxonomy" id="215587"/>
    <lineage>
        <taxon>Eukaryota</taxon>
        <taxon>Sar</taxon>
        <taxon>Stramenopiles</taxon>
        <taxon>Bigyra</taxon>
        <taxon>Labyrinthulomycetes</taxon>
        <taxon>Thraustochytrida</taxon>
        <taxon>Thraustochytriidae</taxon>
        <taxon>Aplanochytrium</taxon>
    </lineage>
</organism>
<sequence>MPNQLLDLTNTIKESCKPVTIICSLVANVRYKRLSRLLQTNSLVCVHFNPVRAKAKSVFGKVEGAASQFFQSYENDGDDTPSSEQFALALSKQCTALGLDETSAAACSKNVVFGQKENVEEYFQHFSDSLSMDDEIQSSSTLL</sequence>